<evidence type="ECO:0000256" key="1">
    <source>
        <dbReference type="SAM" id="Phobius"/>
    </source>
</evidence>
<comment type="caution">
    <text evidence="2">The sequence shown here is derived from an EMBL/GenBank/DDBJ whole genome shotgun (WGS) entry which is preliminary data.</text>
</comment>
<evidence type="ECO:0000313" key="2">
    <source>
        <dbReference type="EMBL" id="KAH9494251.1"/>
    </source>
</evidence>
<keyword evidence="1" id="KW-0472">Membrane</keyword>
<feature type="transmembrane region" description="Helical" evidence="1">
    <location>
        <begin position="71"/>
        <end position="89"/>
    </location>
</feature>
<dbReference type="AlphaFoldDB" id="A0A922HQ20"/>
<protein>
    <submittedName>
        <fullName evidence="2">Uncharacterized protein</fullName>
    </submittedName>
</protein>
<keyword evidence="1" id="KW-0812">Transmembrane</keyword>
<accession>A0A922HQ20</accession>
<sequence length="152" mass="16784">MLIHSNSNDSEQHEDNQKINWRSSNDNLQIFAELPTISLSDSLDFCFSFEVPIGNSVISIVCSSNLATSPLMIYFIGSTFTTVPLKFLYHGFISKGSSLRSIRLMLSTISRGLCLGTLLLKMEVLSSTPLTKTIGMIGTKHLGSIFRLPSYS</sequence>
<organism evidence="2 3">
    <name type="scientific">Dermatophagoides farinae</name>
    <name type="common">American house dust mite</name>
    <dbReference type="NCBI Taxonomy" id="6954"/>
    <lineage>
        <taxon>Eukaryota</taxon>
        <taxon>Metazoa</taxon>
        <taxon>Ecdysozoa</taxon>
        <taxon>Arthropoda</taxon>
        <taxon>Chelicerata</taxon>
        <taxon>Arachnida</taxon>
        <taxon>Acari</taxon>
        <taxon>Acariformes</taxon>
        <taxon>Sarcoptiformes</taxon>
        <taxon>Astigmata</taxon>
        <taxon>Psoroptidia</taxon>
        <taxon>Analgoidea</taxon>
        <taxon>Pyroglyphidae</taxon>
        <taxon>Dermatophagoidinae</taxon>
        <taxon>Dermatophagoides</taxon>
    </lineage>
</organism>
<dbReference type="EMBL" id="ASGP02000008">
    <property type="protein sequence ID" value="KAH9494251.1"/>
    <property type="molecule type" value="Genomic_DNA"/>
</dbReference>
<name>A0A922HQ20_DERFA</name>
<dbReference type="Proteomes" id="UP000790347">
    <property type="component" value="Unassembled WGS sequence"/>
</dbReference>
<evidence type="ECO:0000313" key="3">
    <source>
        <dbReference type="Proteomes" id="UP000790347"/>
    </source>
</evidence>
<gene>
    <name evidence="2" type="ORF">DERF_014949</name>
</gene>
<reference evidence="2" key="1">
    <citation type="submission" date="2013-05" db="EMBL/GenBank/DDBJ databases">
        <authorList>
            <person name="Yim A.K.Y."/>
            <person name="Chan T.F."/>
            <person name="Ji K.M."/>
            <person name="Liu X.Y."/>
            <person name="Zhou J.W."/>
            <person name="Li R.Q."/>
            <person name="Yang K.Y."/>
            <person name="Li J."/>
            <person name="Li M."/>
            <person name="Law P.T.W."/>
            <person name="Wu Y.L."/>
            <person name="Cai Z.L."/>
            <person name="Qin H."/>
            <person name="Bao Y."/>
            <person name="Leung R.K.K."/>
            <person name="Ng P.K.S."/>
            <person name="Zou J."/>
            <person name="Zhong X.J."/>
            <person name="Ran P.X."/>
            <person name="Zhong N.S."/>
            <person name="Liu Z.G."/>
            <person name="Tsui S.K.W."/>
        </authorList>
    </citation>
    <scope>NUCLEOTIDE SEQUENCE</scope>
    <source>
        <strain evidence="2">Derf</strain>
        <tissue evidence="2">Whole organism</tissue>
    </source>
</reference>
<reference evidence="2" key="2">
    <citation type="journal article" date="2022" name="Res Sq">
        <title>Comparative Genomics Reveals Insights into the Divergent Evolution of Astigmatic Mites and Household Pest Adaptations.</title>
        <authorList>
            <person name="Xiong Q."/>
            <person name="Wan A.T.-Y."/>
            <person name="Liu X.-Y."/>
            <person name="Fung C.S.-H."/>
            <person name="Xiao X."/>
            <person name="Malainual N."/>
            <person name="Hou J."/>
            <person name="Wang L."/>
            <person name="Wang M."/>
            <person name="Yang K."/>
            <person name="Cui Y."/>
            <person name="Leung E."/>
            <person name="Nong W."/>
            <person name="Shin S.-K."/>
            <person name="Au S."/>
            <person name="Jeong K.Y."/>
            <person name="Chew F.T."/>
            <person name="Hui J."/>
            <person name="Leung T.F."/>
            <person name="Tungtrongchitr A."/>
            <person name="Zhong N."/>
            <person name="Liu Z."/>
            <person name="Tsui S."/>
        </authorList>
    </citation>
    <scope>NUCLEOTIDE SEQUENCE</scope>
    <source>
        <strain evidence="2">Derf</strain>
        <tissue evidence="2">Whole organism</tissue>
    </source>
</reference>
<keyword evidence="1" id="KW-1133">Transmembrane helix</keyword>
<keyword evidence="3" id="KW-1185">Reference proteome</keyword>
<proteinExistence type="predicted"/>